<name>A0A0E0H462_ORYNI</name>
<sequence length="157" mass="18168">MAVARTQKMMRSGQKSAATIYRNMRGSNFILKLMAKERRLSSVLRRQRHRDRWLLLLLLRQRRSHLCSLARRRREQPVRTMVLVAREATETLARSVREEGRGLGACSDGERQWKKRRTASRRRGEITLDTAPTSPTPCRCRPPRPPETTTTTTTPSS</sequence>
<accession>A0A0E0H462</accession>
<dbReference type="OMA" id="YRNMRGS"/>
<evidence type="ECO:0000313" key="3">
    <source>
        <dbReference type="Proteomes" id="UP000006591"/>
    </source>
</evidence>
<reference evidence="2" key="2">
    <citation type="submission" date="2018-04" db="EMBL/GenBank/DDBJ databases">
        <title>OnivRS2 (Oryza nivara Reference Sequence Version 2).</title>
        <authorList>
            <person name="Zhang J."/>
            <person name="Kudrna D."/>
            <person name="Lee S."/>
            <person name="Talag J."/>
            <person name="Rajasekar S."/>
            <person name="Welchert J."/>
            <person name="Hsing Y.-I."/>
            <person name="Wing R.A."/>
        </authorList>
    </citation>
    <scope>NUCLEOTIDE SEQUENCE [LARGE SCALE GENOMIC DNA]</scope>
    <source>
        <strain evidence="2">SL10</strain>
    </source>
</reference>
<evidence type="ECO:0000313" key="2">
    <source>
        <dbReference type="EnsemblPlants" id="ONIVA04G19850.1"/>
    </source>
</evidence>
<keyword evidence="3" id="KW-1185">Reference proteome</keyword>
<dbReference type="Proteomes" id="UP000006591">
    <property type="component" value="Chromosome 4"/>
</dbReference>
<evidence type="ECO:0000256" key="1">
    <source>
        <dbReference type="SAM" id="MobiDB-lite"/>
    </source>
</evidence>
<dbReference type="HOGENOM" id="CLU_140002_0_0_1"/>
<proteinExistence type="predicted"/>
<protein>
    <submittedName>
        <fullName evidence="2">Uncharacterized protein</fullName>
    </submittedName>
</protein>
<dbReference type="AlphaFoldDB" id="A0A0E0H462"/>
<organism evidence="2">
    <name type="scientific">Oryza nivara</name>
    <name type="common">Indian wild rice</name>
    <name type="synonym">Oryza sativa f. spontanea</name>
    <dbReference type="NCBI Taxonomy" id="4536"/>
    <lineage>
        <taxon>Eukaryota</taxon>
        <taxon>Viridiplantae</taxon>
        <taxon>Streptophyta</taxon>
        <taxon>Embryophyta</taxon>
        <taxon>Tracheophyta</taxon>
        <taxon>Spermatophyta</taxon>
        <taxon>Magnoliopsida</taxon>
        <taxon>Liliopsida</taxon>
        <taxon>Poales</taxon>
        <taxon>Poaceae</taxon>
        <taxon>BOP clade</taxon>
        <taxon>Oryzoideae</taxon>
        <taxon>Oryzeae</taxon>
        <taxon>Oryzinae</taxon>
        <taxon>Oryza</taxon>
    </lineage>
</organism>
<dbReference type="Gramene" id="ONIVA04G19850.1">
    <property type="protein sequence ID" value="ONIVA04G19850.1"/>
    <property type="gene ID" value="ONIVA04G19850"/>
</dbReference>
<reference evidence="2" key="1">
    <citation type="submission" date="2015-04" db="UniProtKB">
        <authorList>
            <consortium name="EnsemblPlants"/>
        </authorList>
    </citation>
    <scope>IDENTIFICATION</scope>
    <source>
        <strain evidence="2">SL10</strain>
    </source>
</reference>
<dbReference type="EnsemblPlants" id="ONIVA04G19850.1">
    <property type="protein sequence ID" value="ONIVA04G19850.1"/>
    <property type="gene ID" value="ONIVA04G19850"/>
</dbReference>
<feature type="compositionally biased region" description="Low complexity" evidence="1">
    <location>
        <begin position="147"/>
        <end position="157"/>
    </location>
</feature>
<feature type="region of interest" description="Disordered" evidence="1">
    <location>
        <begin position="102"/>
        <end position="157"/>
    </location>
</feature>